<dbReference type="PANTHER" id="PTHR43297:SF2">
    <property type="entry name" value="DIPEPTIDE TRANSPORT ATP-BINDING PROTEIN DPPD"/>
    <property type="match status" value="1"/>
</dbReference>
<dbReference type="PROSITE" id="PS50893">
    <property type="entry name" value="ABC_TRANSPORTER_2"/>
    <property type="match status" value="1"/>
</dbReference>
<evidence type="ECO:0000256" key="6">
    <source>
        <dbReference type="ARBA" id="ARBA00022840"/>
    </source>
</evidence>
<keyword evidence="6 10" id="KW-0067">ATP-binding</keyword>
<dbReference type="InterPro" id="IPR003439">
    <property type="entry name" value="ABC_transporter-like_ATP-bd"/>
</dbReference>
<name>A0A4U0RXW2_9ACTN</name>
<dbReference type="Proteomes" id="UP000305778">
    <property type="component" value="Unassembled WGS sequence"/>
</dbReference>
<dbReference type="OrthoDB" id="8481147at2"/>
<dbReference type="InterPro" id="IPR027417">
    <property type="entry name" value="P-loop_NTPase"/>
</dbReference>
<dbReference type="GO" id="GO:0005886">
    <property type="term" value="C:plasma membrane"/>
    <property type="evidence" value="ECO:0007669"/>
    <property type="project" value="UniProtKB-SubCell"/>
</dbReference>
<dbReference type="PROSITE" id="PS00211">
    <property type="entry name" value="ABC_TRANSPORTER_1"/>
    <property type="match status" value="1"/>
</dbReference>
<evidence type="ECO:0000313" key="10">
    <source>
        <dbReference type="EMBL" id="TKA01180.1"/>
    </source>
</evidence>
<organism evidence="10 11">
    <name type="scientific">Actinacidiphila oryziradicis</name>
    <dbReference type="NCBI Taxonomy" id="2571141"/>
    <lineage>
        <taxon>Bacteria</taxon>
        <taxon>Bacillati</taxon>
        <taxon>Actinomycetota</taxon>
        <taxon>Actinomycetes</taxon>
        <taxon>Kitasatosporales</taxon>
        <taxon>Streptomycetaceae</taxon>
        <taxon>Actinacidiphila</taxon>
    </lineage>
</organism>
<dbReference type="Pfam" id="PF00005">
    <property type="entry name" value="ABC_tran"/>
    <property type="match status" value="1"/>
</dbReference>
<sequence length="351" mass="37751">MTAAAMTHTEPPEALLTVRNLSVHFHTGDTTVRALDDVSLTINRGEIVGLVGESGCGKSTLGMSLLRLIEAPGEIAGGEVIFDGRDLVPLPEKELRQVRGRDISLIVQDALAVMNPVTRVGEQLTEVLRDHGQGNRAERRLRARDALAAVGFPRPEHSLRSYPHQLSGGMQQRVSIAQSLLLEPRLVIADEPTTALDVTVQAQVLQLLTSACRTRGTSVLLITHDLGVVAETCDRVMVMYAGRVVESGPVRQIFTAPRHPYTVALLEALLPLRGAPPPVLHALPGQTPQANEWASGCRFHSRCPRRAALGNPAICEADEPALRGAGPHDVACHFPSDEPSANRKGSVTVDE</sequence>
<dbReference type="EMBL" id="SUMC01000075">
    <property type="protein sequence ID" value="TKA01180.1"/>
    <property type="molecule type" value="Genomic_DNA"/>
</dbReference>
<dbReference type="InterPro" id="IPR017871">
    <property type="entry name" value="ABC_transporter-like_CS"/>
</dbReference>
<feature type="domain" description="ABC transporter" evidence="9">
    <location>
        <begin position="18"/>
        <end position="266"/>
    </location>
</feature>
<dbReference type="SUPFAM" id="SSF52540">
    <property type="entry name" value="P-loop containing nucleoside triphosphate hydrolases"/>
    <property type="match status" value="1"/>
</dbReference>
<evidence type="ECO:0000313" key="11">
    <source>
        <dbReference type="Proteomes" id="UP000305778"/>
    </source>
</evidence>
<comment type="caution">
    <text evidence="10">The sequence shown here is derived from an EMBL/GenBank/DDBJ whole genome shotgun (WGS) entry which is preliminary data.</text>
</comment>
<dbReference type="GO" id="GO:0015833">
    <property type="term" value="P:peptide transport"/>
    <property type="evidence" value="ECO:0007669"/>
    <property type="project" value="InterPro"/>
</dbReference>
<evidence type="ECO:0000259" key="9">
    <source>
        <dbReference type="PROSITE" id="PS50893"/>
    </source>
</evidence>
<gene>
    <name evidence="10" type="ORF">FCI23_41085</name>
</gene>
<dbReference type="InterPro" id="IPR003593">
    <property type="entry name" value="AAA+_ATPase"/>
</dbReference>
<dbReference type="NCBIfam" id="TIGR01727">
    <property type="entry name" value="oligo_HPY"/>
    <property type="match status" value="1"/>
</dbReference>
<dbReference type="InterPro" id="IPR013563">
    <property type="entry name" value="Oligopep_ABC_C"/>
</dbReference>
<dbReference type="InterPro" id="IPR050388">
    <property type="entry name" value="ABC_Ni/Peptide_Import"/>
</dbReference>
<comment type="similarity">
    <text evidence="2">Belongs to the ABC transporter superfamily.</text>
</comment>
<evidence type="ECO:0000256" key="1">
    <source>
        <dbReference type="ARBA" id="ARBA00004202"/>
    </source>
</evidence>
<dbReference type="FunFam" id="3.40.50.300:FF:000016">
    <property type="entry name" value="Oligopeptide ABC transporter ATP-binding component"/>
    <property type="match status" value="1"/>
</dbReference>
<evidence type="ECO:0000256" key="8">
    <source>
        <dbReference type="SAM" id="MobiDB-lite"/>
    </source>
</evidence>
<dbReference type="Gene3D" id="3.40.50.300">
    <property type="entry name" value="P-loop containing nucleotide triphosphate hydrolases"/>
    <property type="match status" value="1"/>
</dbReference>
<keyword evidence="7" id="KW-0472">Membrane</keyword>
<dbReference type="GO" id="GO:0005524">
    <property type="term" value="F:ATP binding"/>
    <property type="evidence" value="ECO:0007669"/>
    <property type="project" value="UniProtKB-KW"/>
</dbReference>
<evidence type="ECO:0000256" key="4">
    <source>
        <dbReference type="ARBA" id="ARBA00022475"/>
    </source>
</evidence>
<dbReference type="SMART" id="SM00382">
    <property type="entry name" value="AAA"/>
    <property type="match status" value="1"/>
</dbReference>
<comment type="subcellular location">
    <subcellularLocation>
        <location evidence="1">Cell membrane</location>
        <topology evidence="1">Peripheral membrane protein</topology>
    </subcellularLocation>
</comment>
<dbReference type="CDD" id="cd03257">
    <property type="entry name" value="ABC_NikE_OppD_transporters"/>
    <property type="match status" value="1"/>
</dbReference>
<protein>
    <submittedName>
        <fullName evidence="10">ABC transporter ATP-binding protein</fullName>
    </submittedName>
</protein>
<evidence type="ECO:0000256" key="7">
    <source>
        <dbReference type="ARBA" id="ARBA00023136"/>
    </source>
</evidence>
<evidence type="ECO:0000256" key="3">
    <source>
        <dbReference type="ARBA" id="ARBA00022448"/>
    </source>
</evidence>
<dbReference type="Pfam" id="PF08352">
    <property type="entry name" value="oligo_HPY"/>
    <property type="match status" value="1"/>
</dbReference>
<dbReference type="PANTHER" id="PTHR43297">
    <property type="entry name" value="OLIGOPEPTIDE TRANSPORT ATP-BINDING PROTEIN APPD"/>
    <property type="match status" value="1"/>
</dbReference>
<evidence type="ECO:0000256" key="5">
    <source>
        <dbReference type="ARBA" id="ARBA00022741"/>
    </source>
</evidence>
<keyword evidence="11" id="KW-1185">Reference proteome</keyword>
<dbReference type="AlphaFoldDB" id="A0A4U0RXW2"/>
<evidence type="ECO:0000256" key="2">
    <source>
        <dbReference type="ARBA" id="ARBA00005417"/>
    </source>
</evidence>
<keyword evidence="3" id="KW-0813">Transport</keyword>
<keyword evidence="4" id="KW-1003">Cell membrane</keyword>
<reference evidence="10 11" key="1">
    <citation type="submission" date="2019-04" db="EMBL/GenBank/DDBJ databases">
        <title>Streptomyces oryziradicis sp. nov., a novel actinomycete isolated from rhizosphere soil of rice (Oryza sativa L.).</title>
        <authorList>
            <person name="Li C."/>
        </authorList>
    </citation>
    <scope>NUCLEOTIDE SEQUENCE [LARGE SCALE GENOMIC DNA]</scope>
    <source>
        <strain evidence="10 11">NEAU-C40</strain>
    </source>
</reference>
<keyword evidence="5" id="KW-0547">Nucleotide-binding</keyword>
<proteinExistence type="inferred from homology"/>
<dbReference type="GO" id="GO:0016887">
    <property type="term" value="F:ATP hydrolysis activity"/>
    <property type="evidence" value="ECO:0007669"/>
    <property type="project" value="InterPro"/>
</dbReference>
<accession>A0A4U0RXW2</accession>
<feature type="region of interest" description="Disordered" evidence="8">
    <location>
        <begin position="326"/>
        <end position="351"/>
    </location>
</feature>